<comment type="similarity">
    <text evidence="20">Belongs to the ligand-gated ion channel (TC 1.A.9) family. Gamma-aminobutyric acid receptor (TC 1.A.9.5) subfamily. GABRR1 sub-subfamily.</text>
</comment>
<keyword evidence="7 24" id="KW-1133">Transmembrane helix</keyword>
<evidence type="ECO:0000256" key="6">
    <source>
        <dbReference type="ARBA" id="ARBA00022980"/>
    </source>
</evidence>
<feature type="domain" description="Neurotransmitter-gated ion-channel transmembrane" evidence="27">
    <location>
        <begin position="329"/>
        <end position="416"/>
    </location>
</feature>
<keyword evidence="5" id="KW-0732">Signal</keyword>
<dbReference type="InterPro" id="IPR006028">
    <property type="entry name" value="GABAA/Glycine_rcpt"/>
</dbReference>
<evidence type="ECO:0000313" key="30">
    <source>
        <dbReference type="Proteomes" id="UP000438429"/>
    </source>
</evidence>
<evidence type="ECO:0000256" key="21">
    <source>
        <dbReference type="ARBA" id="ARBA00064308"/>
    </source>
</evidence>
<dbReference type="SUPFAM" id="SSF90112">
    <property type="entry name" value="Neurotransmitter-gated ion-channel transmembrane pore"/>
    <property type="match status" value="1"/>
</dbReference>
<comment type="caution">
    <text evidence="24">Lacks conserved residue(s) required for the propagation of feature annotation.</text>
</comment>
<evidence type="ECO:0000256" key="16">
    <source>
        <dbReference type="ARBA" id="ARBA00023274"/>
    </source>
</evidence>
<dbReference type="GO" id="GO:0005254">
    <property type="term" value="F:chloride channel activity"/>
    <property type="evidence" value="ECO:0007669"/>
    <property type="project" value="UniProtKB-KW"/>
</dbReference>
<evidence type="ECO:0000256" key="13">
    <source>
        <dbReference type="ARBA" id="ARBA00023180"/>
    </source>
</evidence>
<evidence type="ECO:0000256" key="5">
    <source>
        <dbReference type="ARBA" id="ARBA00022729"/>
    </source>
</evidence>
<dbReference type="Pfam" id="PF00327">
    <property type="entry name" value="Ribosomal_L30"/>
    <property type="match status" value="1"/>
</dbReference>
<evidence type="ECO:0000256" key="19">
    <source>
        <dbReference type="ARBA" id="ARBA00034104"/>
    </source>
</evidence>
<keyword evidence="14" id="KW-0868">Chloride</keyword>
<evidence type="ECO:0000256" key="20">
    <source>
        <dbReference type="ARBA" id="ARBA00061453"/>
    </source>
</evidence>
<evidence type="ECO:0000256" key="18">
    <source>
        <dbReference type="ARBA" id="ARBA00024167"/>
    </source>
</evidence>
<dbReference type="InterPro" id="IPR038050">
    <property type="entry name" value="Neuro_actylchol_rec"/>
</dbReference>
<dbReference type="EMBL" id="VEVO01000022">
    <property type="protein sequence ID" value="KAF0023088.1"/>
    <property type="molecule type" value="Genomic_DNA"/>
</dbReference>
<evidence type="ECO:0000256" key="15">
    <source>
        <dbReference type="ARBA" id="ARBA00023257"/>
    </source>
</evidence>
<dbReference type="GO" id="GO:0003735">
    <property type="term" value="F:structural constituent of ribosome"/>
    <property type="evidence" value="ECO:0007669"/>
    <property type="project" value="TreeGrafter"/>
</dbReference>
<dbReference type="InterPro" id="IPR006201">
    <property type="entry name" value="Neur_channel"/>
</dbReference>
<evidence type="ECO:0000256" key="9">
    <source>
        <dbReference type="ARBA" id="ARBA00023065"/>
    </source>
</evidence>
<dbReference type="GO" id="GO:0003723">
    <property type="term" value="F:RNA binding"/>
    <property type="evidence" value="ECO:0007669"/>
    <property type="project" value="InterPro"/>
</dbReference>
<keyword evidence="4 24" id="KW-0812">Transmembrane</keyword>
<dbReference type="FunFam" id="1.20.58.390:FF:000005">
    <property type="entry name" value="Putative gamma-aminobutyric acid receptor subunit rho-2-like"/>
    <property type="match status" value="1"/>
</dbReference>
<evidence type="ECO:0000256" key="23">
    <source>
        <dbReference type="ARBA" id="ARBA00076172"/>
    </source>
</evidence>
<keyword evidence="17 24" id="KW-0407">Ion channel</keyword>
<dbReference type="GO" id="GO:0000463">
    <property type="term" value="P:maturation of LSU-rRNA from tricistronic rRNA transcript (SSU-rRNA, 5.8S rRNA, LSU-rRNA)"/>
    <property type="evidence" value="ECO:0007669"/>
    <property type="project" value="TreeGrafter"/>
</dbReference>
<dbReference type="GO" id="GO:0005230">
    <property type="term" value="F:extracellular ligand-gated monoatomic ion channel activity"/>
    <property type="evidence" value="ECO:0007669"/>
    <property type="project" value="InterPro"/>
</dbReference>
<keyword evidence="8" id="KW-0770">Synapse</keyword>
<proteinExistence type="inferred from homology"/>
<evidence type="ECO:0000256" key="3">
    <source>
        <dbReference type="ARBA" id="ARBA00022475"/>
    </source>
</evidence>
<dbReference type="InterPro" id="IPR036719">
    <property type="entry name" value="Neuro-gated_channel_TM_sf"/>
</dbReference>
<dbReference type="GO" id="GO:0034707">
    <property type="term" value="C:chloride channel complex"/>
    <property type="evidence" value="ECO:0007669"/>
    <property type="project" value="UniProtKB-KW"/>
</dbReference>
<feature type="transmembrane region" description="Helical" evidence="24">
    <location>
        <begin position="322"/>
        <end position="345"/>
    </location>
</feature>
<dbReference type="FunFam" id="2.70.170.10:FF:000015">
    <property type="entry name" value="gamma-aminobutyric acid receptor subunit rho-1 isoform X1"/>
    <property type="match status" value="1"/>
</dbReference>
<dbReference type="InterPro" id="IPR012988">
    <property type="entry name" value="Ribosomal_uL30_N_euk"/>
</dbReference>
<dbReference type="CDD" id="cd19005">
    <property type="entry name" value="LGIC_ECD_GABAAR_rho"/>
    <property type="match status" value="1"/>
</dbReference>
<evidence type="ECO:0000256" key="22">
    <source>
        <dbReference type="ARBA" id="ARBA00070181"/>
    </source>
</evidence>
<comment type="caution">
    <text evidence="29">The sequence shown here is derived from an EMBL/GenBank/DDBJ whole genome shotgun (WGS) entry which is preliminary data.</text>
</comment>
<evidence type="ECO:0000256" key="8">
    <source>
        <dbReference type="ARBA" id="ARBA00023018"/>
    </source>
</evidence>
<reference evidence="29 30" key="1">
    <citation type="submission" date="2019-06" db="EMBL/GenBank/DDBJ databases">
        <title>Draft genomes of female and male turbot (Scophthalmus maximus).</title>
        <authorList>
            <person name="Xu H."/>
            <person name="Xu X.-W."/>
            <person name="Shao C."/>
            <person name="Chen S."/>
        </authorList>
    </citation>
    <scope>NUCLEOTIDE SEQUENCE [LARGE SCALE GENOMIC DNA]</scope>
    <source>
        <strain evidence="29">Ysfricsl-2016a</strain>
        <tissue evidence="29">Blood</tissue>
    </source>
</reference>
<dbReference type="PRINTS" id="PR00253">
    <property type="entry name" value="GABAARECEPTR"/>
</dbReference>
<comment type="subunit">
    <text evidence="21">Three rho subunits (rho-1/GBRR1, rho-2/GBRR2 and rho-3/GBRR3) coassemble either to form functional homopentamers or heteropentamers. Rho-1/GBRR1 subunits can also associate with alpha-1/GBRA1 subunits to form a functional GABAAR. Interacts with SQSTM1.</text>
</comment>
<comment type="subcellular location">
    <subcellularLocation>
        <location evidence="19">Postsynaptic cell membrane</location>
        <topology evidence="19">Multi-pass membrane protein</topology>
    </subcellularLocation>
</comment>
<dbReference type="InterPro" id="IPR006202">
    <property type="entry name" value="Neur_chan_lig-bd"/>
</dbReference>
<dbReference type="InterPro" id="IPR016082">
    <property type="entry name" value="Ribosomal_uL30_ferredoxin-like"/>
</dbReference>
<dbReference type="Pfam" id="PF08079">
    <property type="entry name" value="Ribosomal_L30_N"/>
    <property type="match status" value="1"/>
</dbReference>
<evidence type="ECO:0000256" key="2">
    <source>
        <dbReference type="ARBA" id="ARBA00022448"/>
    </source>
</evidence>
<evidence type="ECO:0000256" key="24">
    <source>
        <dbReference type="RuleBase" id="RU000687"/>
    </source>
</evidence>
<keyword evidence="13" id="KW-0325">Glycoprotein</keyword>
<keyword evidence="16" id="KW-0687">Ribonucleoprotein</keyword>
<keyword evidence="6" id="KW-0689">Ribosomal protein</keyword>
<dbReference type="PANTHER" id="PTHR11524">
    <property type="entry name" value="60S RIBOSOMAL PROTEIN L7"/>
    <property type="match status" value="1"/>
</dbReference>
<keyword evidence="9 24" id="KW-0406">Ion transport</keyword>
<sequence length="738" mass="84769">MEEYALKHGTCDFTFLSENPAKSSRKSSPRACTVAFGRSAFYARAANRRNVRRDDSIKDDFSSLHEFLLLQKETSTSVCRVRSKREMPLTEGSGRKIGSHMLKRSPDMTKAWGTKSEQLLRIDDHDFTMRPGFGGPAVPVGVDVQVESLDAISEVDMDFTMTLYLRHYWKDERLSFRSNNNQSMTFDGRLVKKIWVPDMFFVHSKRSFTHDTTTDNVMLRVYPDGKVLYSLRVTVTAMCSMDLSRFPLDTQTCSLEIESYAYTDDDLMLYWKEGNRSLNTDERISLSQFLIQEFHTTARLAFYSSTGWYNRLYINFTLRRHVFFFLLQTYFPATLMVMLSWVSFWIDRRAVPARVPLGITTVLTMSTIITGVNASMPRVSYIKAVDIYLWVSFVFVFLSVIEYAAVNYLSTLEERKERQLREGLLCTCGVTHPGMMSVCYSEMDVNTTGNYGMPEENGVKRERMLVQLAMETDQVTGHVSSGAYSSVWVHTHAIDKSKKVIKLVPEYLLKKRKSYQAIKATQAKLALLEKRKVSKGKPLRFKRLEDFLKDSHKKHRDETRIRRVEHRPPAPLPPAKNKLAFAVRIREIKGVSPKVMRVVQMLRLRKIFSGGFVKINKTSVAMMKVVEPYVAWGFPNLKSVRELILKRGQTRVGRRKVPLTDNTFIEQHMGKHGIICLEDLIHEIYSVGKGFRATNNFLLPFRLSVARHASRDKAGLLKDLGNPGFRGTDINAIIRLLN</sequence>
<evidence type="ECO:0000256" key="1">
    <source>
        <dbReference type="ARBA" id="ARBA00007594"/>
    </source>
</evidence>
<organism evidence="29 30">
    <name type="scientific">Scophthalmus maximus</name>
    <name type="common">Turbot</name>
    <name type="synonym">Psetta maxima</name>
    <dbReference type="NCBI Taxonomy" id="52904"/>
    <lineage>
        <taxon>Eukaryota</taxon>
        <taxon>Metazoa</taxon>
        <taxon>Chordata</taxon>
        <taxon>Craniata</taxon>
        <taxon>Vertebrata</taxon>
        <taxon>Euteleostomi</taxon>
        <taxon>Actinopterygii</taxon>
        <taxon>Neopterygii</taxon>
        <taxon>Teleostei</taxon>
        <taxon>Neoteleostei</taxon>
        <taxon>Acanthomorphata</taxon>
        <taxon>Carangaria</taxon>
        <taxon>Pleuronectiformes</taxon>
        <taxon>Pleuronectoidei</taxon>
        <taxon>Scophthalmidae</taxon>
        <taxon>Scophthalmus</taxon>
    </lineage>
</organism>
<dbReference type="FunFam" id="3.30.1390.20:FF:000003">
    <property type="entry name" value="60S ribosomal protein L7"/>
    <property type="match status" value="1"/>
</dbReference>
<keyword evidence="2 24" id="KW-0813">Transport</keyword>
<dbReference type="CDD" id="cd19059">
    <property type="entry name" value="LGIC_TM_GABAAR_rho"/>
    <property type="match status" value="1"/>
</dbReference>
<feature type="domain" description="Large ribosomal subunit protein uL30-like ferredoxin-like fold" evidence="25">
    <location>
        <begin position="581"/>
        <end position="630"/>
    </location>
</feature>
<keyword evidence="15" id="KW-0628">Postsynaptic cell membrane</keyword>
<dbReference type="PROSITE" id="PS00236">
    <property type="entry name" value="NEUROTR_ION_CHANNEL"/>
    <property type="match status" value="1"/>
</dbReference>
<keyword evidence="3" id="KW-1003">Cell membrane</keyword>
<dbReference type="InterPro" id="IPR036919">
    <property type="entry name" value="Ribo_uL30_ferredoxin-like_sf"/>
</dbReference>
<evidence type="ECO:0000256" key="14">
    <source>
        <dbReference type="ARBA" id="ARBA00023214"/>
    </source>
</evidence>
<dbReference type="Gene3D" id="3.30.1390.20">
    <property type="entry name" value="Ribosomal protein L30, ferredoxin-like fold domain"/>
    <property type="match status" value="1"/>
</dbReference>
<dbReference type="Proteomes" id="UP000438429">
    <property type="component" value="Unassembled WGS sequence"/>
</dbReference>
<name>A0A6A4RSS0_SCOMX</name>
<dbReference type="Gene3D" id="1.20.58.390">
    <property type="entry name" value="Neurotransmitter-gated ion-channel transmembrane domain"/>
    <property type="match status" value="1"/>
</dbReference>
<evidence type="ECO:0000256" key="11">
    <source>
        <dbReference type="ARBA" id="ARBA00023157"/>
    </source>
</evidence>
<dbReference type="InterPro" id="IPR039699">
    <property type="entry name" value="Ribosomal_uL30"/>
</dbReference>
<keyword evidence="10 24" id="KW-0472">Membrane</keyword>
<feature type="domain" description="Neurotransmitter-gated ion-channel ligand-binding" evidence="26">
    <location>
        <begin position="122"/>
        <end position="321"/>
    </location>
</feature>
<dbReference type="InterPro" id="IPR005998">
    <property type="entry name" value="Ribosomal_uL30_euk"/>
</dbReference>
<dbReference type="SUPFAM" id="SSF55129">
    <property type="entry name" value="Ribosomal protein L30p/L7e"/>
    <property type="match status" value="1"/>
</dbReference>
<evidence type="ECO:0000256" key="7">
    <source>
        <dbReference type="ARBA" id="ARBA00022989"/>
    </source>
</evidence>
<dbReference type="PRINTS" id="PR00252">
    <property type="entry name" value="NRIONCHANNEL"/>
</dbReference>
<gene>
    <name evidence="29" type="ORF">F2P81_023718</name>
</gene>
<keyword evidence="11" id="KW-1015">Disulfide bond</keyword>
<dbReference type="Pfam" id="PF02932">
    <property type="entry name" value="Neur_chan_memb"/>
    <property type="match status" value="1"/>
</dbReference>
<accession>A0A6A4RSS0</accession>
<evidence type="ECO:0000313" key="29">
    <source>
        <dbReference type="EMBL" id="KAF0023088.1"/>
    </source>
</evidence>
<evidence type="ECO:0000259" key="28">
    <source>
        <dbReference type="Pfam" id="PF08079"/>
    </source>
</evidence>
<dbReference type="NCBIfam" id="TIGR00860">
    <property type="entry name" value="LIC"/>
    <property type="match status" value="1"/>
</dbReference>
<feature type="domain" description="Large ribosomal subunit protein uL30 N-terminal eukaryotes" evidence="28">
    <location>
        <begin position="504"/>
        <end position="565"/>
    </location>
</feature>
<dbReference type="Gene3D" id="2.70.170.10">
    <property type="entry name" value="Neurotransmitter-gated ion-channel ligand-binding domain"/>
    <property type="match status" value="1"/>
</dbReference>
<dbReference type="GO" id="GO:0045211">
    <property type="term" value="C:postsynaptic membrane"/>
    <property type="evidence" value="ECO:0007669"/>
    <property type="project" value="UniProtKB-SubCell"/>
</dbReference>
<evidence type="ECO:0000259" key="26">
    <source>
        <dbReference type="Pfam" id="PF02931"/>
    </source>
</evidence>
<dbReference type="SUPFAM" id="SSF63712">
    <property type="entry name" value="Nicotinic receptor ligand binding domain-like"/>
    <property type="match status" value="1"/>
</dbReference>
<dbReference type="NCBIfam" id="TIGR01310">
    <property type="entry name" value="uL30_euk"/>
    <property type="match status" value="1"/>
</dbReference>
<dbReference type="InterPro" id="IPR006029">
    <property type="entry name" value="Neurotrans-gated_channel_TM"/>
</dbReference>
<dbReference type="GO" id="GO:0022625">
    <property type="term" value="C:cytosolic large ribosomal subunit"/>
    <property type="evidence" value="ECO:0007669"/>
    <property type="project" value="TreeGrafter"/>
</dbReference>
<feature type="transmembrane region" description="Helical" evidence="24">
    <location>
        <begin position="357"/>
        <end position="375"/>
    </location>
</feature>
<dbReference type="CDD" id="cd01657">
    <property type="entry name" value="Ribosomal_L7_archeal_euk"/>
    <property type="match status" value="1"/>
</dbReference>
<dbReference type="InterPro" id="IPR036734">
    <property type="entry name" value="Neur_chan_lig-bd_sf"/>
</dbReference>
<comment type="similarity">
    <text evidence="1">Belongs to the universal ribosomal protein uL30 family.</text>
</comment>
<dbReference type="AlphaFoldDB" id="A0A6A4RSS0"/>
<evidence type="ECO:0000256" key="17">
    <source>
        <dbReference type="ARBA" id="ARBA00023303"/>
    </source>
</evidence>
<dbReference type="GO" id="GO:0004888">
    <property type="term" value="F:transmembrane signaling receptor activity"/>
    <property type="evidence" value="ECO:0007669"/>
    <property type="project" value="InterPro"/>
</dbReference>
<evidence type="ECO:0000256" key="12">
    <source>
        <dbReference type="ARBA" id="ARBA00023173"/>
    </source>
</evidence>
<dbReference type="Pfam" id="PF02931">
    <property type="entry name" value="Neur_chan_LBD"/>
    <property type="match status" value="1"/>
</dbReference>
<comment type="catalytic activity">
    <reaction evidence="18">
        <text>chloride(in) = chloride(out)</text>
        <dbReference type="Rhea" id="RHEA:29823"/>
        <dbReference type="ChEBI" id="CHEBI:17996"/>
    </reaction>
</comment>
<keyword evidence="12" id="KW-0869">Chloride channel</keyword>
<feature type="transmembrane region" description="Helical" evidence="24">
    <location>
        <begin position="387"/>
        <end position="409"/>
    </location>
</feature>
<evidence type="ECO:0000256" key="4">
    <source>
        <dbReference type="ARBA" id="ARBA00022692"/>
    </source>
</evidence>
<evidence type="ECO:0000259" key="25">
    <source>
        <dbReference type="Pfam" id="PF00327"/>
    </source>
</evidence>
<evidence type="ECO:0000259" key="27">
    <source>
        <dbReference type="Pfam" id="PF02932"/>
    </source>
</evidence>
<dbReference type="InterPro" id="IPR035808">
    <property type="entry name" value="Ribosomal_uL30_euk_arc"/>
</dbReference>
<dbReference type="PANTHER" id="PTHR11524:SF13">
    <property type="entry name" value="RIBOSOMAL PROTEIN UL30-LIKE"/>
    <property type="match status" value="1"/>
</dbReference>
<protein>
    <recommendedName>
        <fullName evidence="22">Gamma-aminobutyric acid receptor subunit rho-1</fullName>
    </recommendedName>
    <alternativeName>
        <fullName evidence="23">GABA(A) receptor subunit rho-1</fullName>
    </alternativeName>
</protein>
<evidence type="ECO:0000256" key="10">
    <source>
        <dbReference type="ARBA" id="ARBA00023136"/>
    </source>
</evidence>
<dbReference type="InterPro" id="IPR018000">
    <property type="entry name" value="Neurotransmitter_ion_chnl_CS"/>
</dbReference>